<accession>A0A3S1HUL4</accession>
<reference evidence="2 3" key="1">
    <citation type="submission" date="2019-01" db="EMBL/GenBank/DDBJ databases">
        <title>A draft genome assembly of the solar-powered sea slug Elysia chlorotica.</title>
        <authorList>
            <person name="Cai H."/>
            <person name="Li Q."/>
            <person name="Fang X."/>
            <person name="Li J."/>
            <person name="Curtis N.E."/>
            <person name="Altenburger A."/>
            <person name="Shibata T."/>
            <person name="Feng M."/>
            <person name="Maeda T."/>
            <person name="Schwartz J.A."/>
            <person name="Shigenobu S."/>
            <person name="Lundholm N."/>
            <person name="Nishiyama T."/>
            <person name="Yang H."/>
            <person name="Hasebe M."/>
            <person name="Li S."/>
            <person name="Pierce S.K."/>
            <person name="Wang J."/>
        </authorList>
    </citation>
    <scope>NUCLEOTIDE SEQUENCE [LARGE SCALE GENOMIC DNA]</scope>
    <source>
        <strain evidence="2">EC2010</strain>
        <tissue evidence="2">Whole organism of an adult</tissue>
    </source>
</reference>
<evidence type="ECO:0000313" key="3">
    <source>
        <dbReference type="Proteomes" id="UP000271974"/>
    </source>
</evidence>
<organism evidence="2 3">
    <name type="scientific">Elysia chlorotica</name>
    <name type="common">Eastern emerald elysia</name>
    <name type="synonym">Sea slug</name>
    <dbReference type="NCBI Taxonomy" id="188477"/>
    <lineage>
        <taxon>Eukaryota</taxon>
        <taxon>Metazoa</taxon>
        <taxon>Spiralia</taxon>
        <taxon>Lophotrochozoa</taxon>
        <taxon>Mollusca</taxon>
        <taxon>Gastropoda</taxon>
        <taxon>Heterobranchia</taxon>
        <taxon>Euthyneura</taxon>
        <taxon>Panpulmonata</taxon>
        <taxon>Sacoglossa</taxon>
        <taxon>Placobranchoidea</taxon>
        <taxon>Plakobranchidae</taxon>
        <taxon>Elysia</taxon>
    </lineage>
</organism>
<evidence type="ECO:0000256" key="1">
    <source>
        <dbReference type="SAM" id="MobiDB-lite"/>
    </source>
</evidence>
<feature type="region of interest" description="Disordered" evidence="1">
    <location>
        <begin position="179"/>
        <end position="211"/>
    </location>
</feature>
<proteinExistence type="predicted"/>
<feature type="compositionally biased region" description="Low complexity" evidence="1">
    <location>
        <begin position="143"/>
        <end position="153"/>
    </location>
</feature>
<keyword evidence="3" id="KW-1185">Reference proteome</keyword>
<name>A0A3S1HUL4_ELYCH</name>
<feature type="region of interest" description="Disordered" evidence="1">
    <location>
        <begin position="38"/>
        <end position="78"/>
    </location>
</feature>
<protein>
    <submittedName>
        <fullName evidence="2">Uncharacterized protein</fullName>
    </submittedName>
</protein>
<feature type="region of interest" description="Disordered" evidence="1">
    <location>
        <begin position="134"/>
        <end position="158"/>
    </location>
</feature>
<evidence type="ECO:0000313" key="2">
    <source>
        <dbReference type="EMBL" id="RUS86422.1"/>
    </source>
</evidence>
<dbReference type="EMBL" id="RQTK01000139">
    <property type="protein sequence ID" value="RUS86422.1"/>
    <property type="molecule type" value="Genomic_DNA"/>
</dbReference>
<dbReference type="AlphaFoldDB" id="A0A3S1HUL4"/>
<feature type="compositionally biased region" description="Basic and acidic residues" evidence="1">
    <location>
        <begin position="192"/>
        <end position="211"/>
    </location>
</feature>
<comment type="caution">
    <text evidence="2">The sequence shown here is derived from an EMBL/GenBank/DDBJ whole genome shotgun (WGS) entry which is preliminary data.</text>
</comment>
<feature type="compositionally biased region" description="Polar residues" evidence="1">
    <location>
        <begin position="38"/>
        <end position="51"/>
    </location>
</feature>
<dbReference type="Proteomes" id="UP000271974">
    <property type="component" value="Unassembled WGS sequence"/>
</dbReference>
<gene>
    <name evidence="2" type="ORF">EGW08_005800</name>
</gene>
<sequence>MTKFFHNTLRVPHIQNATERVRATQLWPVKQISVAKTQSRGFRTQSSSEEQPFQFHGGANRTDAQAKEEDSFKPATANPFESHGADIYSADISAAATAVVSSTASLAVFLFGFFLIHNLEGAVTVNDIYNASSVNERRGRGGDNSSTSNTSSPRGDHQLQVEHTIIVLNQIREAGRAASRHDMSHFQVSRTNTREPEVPVDSKDIHMSLPE</sequence>